<sequence>MEQIYLNNDVFEQIKDFNYRNLTEEQNLLIDKLILNEELKKRCKDYGLCQECKQPHTGVSWCQSCNATRFQQNFESWTSENPNVDKLIQESQLNAKNRWEKLEWIEYDRFENIEYISKGGFGIIYKAIWKDGRISNWNYKTNQWNRYNINNNETVALKCLNNSKGITLEFLNEIKLHLKMNNSDRIIKFYGITKDKTSNFMMVMQYAQSGNLRQGLDESLSWKNKIHILGDIAKGLYNIHKEGLSHHDFHSGNILRTVIGIDAKITDLGLCKPANENHNKNIYGVLPYVAPEVLRGKKYTQESDVYSFGIIIYEVINGQPPYHNMAHDECLAIKICQGLRPRFNIKVPRLIDDIAKQCVNADLLKRPTAEYLCERFNQWFVNINNNEMDSEIYNQIKQIYKSDIFNEKQSSPTKSSINTEFMDTIHSQAIYTSRLLNFNNLPEPKNADVENEYSESIEPVDFTKLNINSRVNR</sequence>
<dbReference type="InterPro" id="IPR011009">
    <property type="entry name" value="Kinase-like_dom_sf"/>
</dbReference>
<name>A0A397TL13_9GLOM</name>
<dbReference type="PROSITE" id="PS50011">
    <property type="entry name" value="PROTEIN_KINASE_DOM"/>
    <property type="match status" value="1"/>
</dbReference>
<keyword evidence="2" id="KW-0418">Kinase</keyword>
<dbReference type="Gene3D" id="1.10.510.10">
    <property type="entry name" value="Transferase(Phosphotransferase) domain 1"/>
    <property type="match status" value="1"/>
</dbReference>
<dbReference type="SUPFAM" id="SSF56112">
    <property type="entry name" value="Protein kinase-like (PK-like)"/>
    <property type="match status" value="1"/>
</dbReference>
<feature type="domain" description="Protein kinase" evidence="1">
    <location>
        <begin position="110"/>
        <end position="380"/>
    </location>
</feature>
<keyword evidence="3" id="KW-1185">Reference proteome</keyword>
<organism evidence="2 3">
    <name type="scientific">Glomus cerebriforme</name>
    <dbReference type="NCBI Taxonomy" id="658196"/>
    <lineage>
        <taxon>Eukaryota</taxon>
        <taxon>Fungi</taxon>
        <taxon>Fungi incertae sedis</taxon>
        <taxon>Mucoromycota</taxon>
        <taxon>Glomeromycotina</taxon>
        <taxon>Glomeromycetes</taxon>
        <taxon>Glomerales</taxon>
        <taxon>Glomeraceae</taxon>
        <taxon>Glomus</taxon>
    </lineage>
</organism>
<evidence type="ECO:0000259" key="1">
    <source>
        <dbReference type="PROSITE" id="PS50011"/>
    </source>
</evidence>
<dbReference type="OrthoDB" id="346907at2759"/>
<accession>A0A397TL13</accession>
<gene>
    <name evidence="2" type="ORF">C1645_872562</name>
</gene>
<dbReference type="EMBL" id="QKYT01000056">
    <property type="protein sequence ID" value="RIA95701.1"/>
    <property type="molecule type" value="Genomic_DNA"/>
</dbReference>
<dbReference type="AlphaFoldDB" id="A0A397TL13"/>
<dbReference type="InterPro" id="IPR001245">
    <property type="entry name" value="Ser-Thr/Tyr_kinase_cat_dom"/>
</dbReference>
<protein>
    <submittedName>
        <fullName evidence="2">Kinase-like domain-containing protein</fullName>
    </submittedName>
</protein>
<comment type="caution">
    <text evidence="2">The sequence shown here is derived from an EMBL/GenBank/DDBJ whole genome shotgun (WGS) entry which is preliminary data.</text>
</comment>
<dbReference type="Pfam" id="PF07714">
    <property type="entry name" value="PK_Tyr_Ser-Thr"/>
    <property type="match status" value="1"/>
</dbReference>
<evidence type="ECO:0000313" key="2">
    <source>
        <dbReference type="EMBL" id="RIA95701.1"/>
    </source>
</evidence>
<dbReference type="GO" id="GO:0004674">
    <property type="term" value="F:protein serine/threonine kinase activity"/>
    <property type="evidence" value="ECO:0007669"/>
    <property type="project" value="TreeGrafter"/>
</dbReference>
<dbReference type="PANTHER" id="PTHR44329:SF289">
    <property type="entry name" value="SERINE_THREONINE-PROTEIN KINASE VIK"/>
    <property type="match status" value="1"/>
</dbReference>
<dbReference type="InterPro" id="IPR051681">
    <property type="entry name" value="Ser/Thr_Kinases-Pseudokinases"/>
</dbReference>
<dbReference type="PANTHER" id="PTHR44329">
    <property type="entry name" value="SERINE/THREONINE-PROTEIN KINASE TNNI3K-RELATED"/>
    <property type="match status" value="1"/>
</dbReference>
<evidence type="ECO:0000313" key="3">
    <source>
        <dbReference type="Proteomes" id="UP000265703"/>
    </source>
</evidence>
<keyword evidence="2" id="KW-0808">Transferase</keyword>
<dbReference type="InterPro" id="IPR000719">
    <property type="entry name" value="Prot_kinase_dom"/>
</dbReference>
<proteinExistence type="predicted"/>
<reference evidence="2 3" key="1">
    <citation type="submission" date="2018-06" db="EMBL/GenBank/DDBJ databases">
        <title>Comparative genomics reveals the genomic features of Rhizophagus irregularis, R. cerebriforme, R. diaphanum and Gigaspora rosea, and their symbiotic lifestyle signature.</title>
        <authorList>
            <person name="Morin E."/>
            <person name="San Clemente H."/>
            <person name="Chen E.C.H."/>
            <person name="De La Providencia I."/>
            <person name="Hainaut M."/>
            <person name="Kuo A."/>
            <person name="Kohler A."/>
            <person name="Murat C."/>
            <person name="Tang N."/>
            <person name="Roy S."/>
            <person name="Loubradou J."/>
            <person name="Henrissat B."/>
            <person name="Grigoriev I.V."/>
            <person name="Corradi N."/>
            <person name="Roux C."/>
            <person name="Martin F.M."/>
        </authorList>
    </citation>
    <scope>NUCLEOTIDE SEQUENCE [LARGE SCALE GENOMIC DNA]</scope>
    <source>
        <strain evidence="2 3">DAOM 227022</strain>
    </source>
</reference>
<dbReference type="GO" id="GO:0005524">
    <property type="term" value="F:ATP binding"/>
    <property type="evidence" value="ECO:0007669"/>
    <property type="project" value="InterPro"/>
</dbReference>
<dbReference type="Proteomes" id="UP000265703">
    <property type="component" value="Unassembled WGS sequence"/>
</dbReference>